<dbReference type="PROSITE" id="PS00820">
    <property type="entry name" value="GLUCOAMYLASE"/>
    <property type="match status" value="1"/>
</dbReference>
<dbReference type="InterPro" id="IPR008928">
    <property type="entry name" value="6-hairpin_glycosidase_sf"/>
</dbReference>
<evidence type="ECO:0000259" key="13">
    <source>
        <dbReference type="PROSITE" id="PS51166"/>
    </source>
</evidence>
<dbReference type="InterPro" id="IPR008291">
    <property type="entry name" value="Glucoamylase_SBD"/>
</dbReference>
<dbReference type="GO" id="GO:0004339">
    <property type="term" value="F:glucan 1,4-alpha-glucosidase activity"/>
    <property type="evidence" value="ECO:0007669"/>
    <property type="project" value="UniProtKB-EC"/>
</dbReference>
<evidence type="ECO:0000256" key="9">
    <source>
        <dbReference type="PIRNR" id="PIRNR001031"/>
    </source>
</evidence>
<dbReference type="PRINTS" id="PR00736">
    <property type="entry name" value="GLHYDRLASE15"/>
</dbReference>
<keyword evidence="12" id="KW-0472">Membrane</keyword>
<dbReference type="SUPFAM" id="SSF49452">
    <property type="entry name" value="Starch-binding domain-like"/>
    <property type="match status" value="1"/>
</dbReference>
<dbReference type="InterPro" id="IPR013784">
    <property type="entry name" value="Carb-bd-like_fold"/>
</dbReference>
<dbReference type="InterPro" id="IPR013783">
    <property type="entry name" value="Ig-like_fold"/>
</dbReference>
<comment type="catalytic activity">
    <reaction evidence="1 9">
        <text>Hydrolysis of terminal (1-&gt;4)-linked alpha-D-glucose residues successively from non-reducing ends of the chains with release of beta-D-glucose.</text>
        <dbReference type="EC" id="3.2.1.3"/>
    </reaction>
</comment>
<dbReference type="OrthoDB" id="6123450at2759"/>
<evidence type="ECO:0000256" key="4">
    <source>
        <dbReference type="ARBA" id="ARBA00022801"/>
    </source>
</evidence>
<evidence type="ECO:0000256" key="5">
    <source>
        <dbReference type="ARBA" id="ARBA00023180"/>
    </source>
</evidence>
<evidence type="ECO:0000256" key="2">
    <source>
        <dbReference type="ARBA" id="ARBA00006188"/>
    </source>
</evidence>
<feature type="active site" description="Proton donor" evidence="10">
    <location>
        <position position="271"/>
    </location>
</feature>
<dbReference type="Gene3D" id="1.50.10.10">
    <property type="match status" value="1"/>
</dbReference>
<evidence type="ECO:0000256" key="8">
    <source>
        <dbReference type="ARBA" id="ARBA00023326"/>
    </source>
</evidence>
<accession>A0A0D1YVC1</accession>
<dbReference type="PANTHER" id="PTHR31616:SF12">
    <property type="entry name" value="GLUCOAMYLASE"/>
    <property type="match status" value="1"/>
</dbReference>
<dbReference type="EMBL" id="KN846953">
    <property type="protein sequence ID" value="KIV78813.1"/>
    <property type="molecule type" value="Genomic_DNA"/>
</dbReference>
<reference evidence="14 15" key="1">
    <citation type="submission" date="2015-01" db="EMBL/GenBank/DDBJ databases">
        <title>The Genome Sequence of Exophiala sideris CBS121828.</title>
        <authorList>
            <consortium name="The Broad Institute Genomics Platform"/>
            <person name="Cuomo C."/>
            <person name="de Hoog S."/>
            <person name="Gorbushina A."/>
            <person name="Stielow B."/>
            <person name="Teixiera M."/>
            <person name="Abouelleil A."/>
            <person name="Chapman S.B."/>
            <person name="Priest M."/>
            <person name="Young S.K."/>
            <person name="Wortman J."/>
            <person name="Nusbaum C."/>
            <person name="Birren B."/>
        </authorList>
    </citation>
    <scope>NUCLEOTIDE SEQUENCE [LARGE SCALE GENOMIC DNA]</scope>
    <source>
        <strain evidence="14 15">CBS 121828</strain>
    </source>
</reference>
<name>A0A0D1YVC1_9EURO</name>
<dbReference type="GO" id="GO:0000324">
    <property type="term" value="C:fungal-type vacuole"/>
    <property type="evidence" value="ECO:0007669"/>
    <property type="project" value="TreeGrafter"/>
</dbReference>
<dbReference type="SUPFAM" id="SSF48208">
    <property type="entry name" value="Six-hairpin glycosidases"/>
    <property type="match status" value="1"/>
</dbReference>
<feature type="active site" description="Proton acceptor" evidence="10">
    <location>
        <position position="268"/>
    </location>
</feature>
<gene>
    <name evidence="14" type="ORF">PV11_06422</name>
</gene>
<dbReference type="GO" id="GO:2001070">
    <property type="term" value="F:starch binding"/>
    <property type="evidence" value="ECO:0007669"/>
    <property type="project" value="InterPro"/>
</dbReference>
<keyword evidence="3" id="KW-0732">Signal</keyword>
<dbReference type="AlphaFoldDB" id="A0A0D1YVC1"/>
<evidence type="ECO:0000256" key="12">
    <source>
        <dbReference type="SAM" id="Phobius"/>
    </source>
</evidence>
<dbReference type="Pfam" id="PF00723">
    <property type="entry name" value="Glyco_hydro_15"/>
    <property type="match status" value="1"/>
</dbReference>
<feature type="transmembrane region" description="Helical" evidence="12">
    <location>
        <begin position="57"/>
        <end position="81"/>
    </location>
</feature>
<dbReference type="InterPro" id="IPR012341">
    <property type="entry name" value="6hp_glycosidase-like_sf"/>
</dbReference>
<evidence type="ECO:0000256" key="3">
    <source>
        <dbReference type="ARBA" id="ARBA00022729"/>
    </source>
</evidence>
<evidence type="ECO:0000256" key="10">
    <source>
        <dbReference type="PIRSR" id="PIRSR001031-1"/>
    </source>
</evidence>
<dbReference type="InterPro" id="IPR046966">
    <property type="entry name" value="Glucoamylase_active_site"/>
</dbReference>
<keyword evidence="12" id="KW-0812">Transmembrane</keyword>
<sequence>MHVRRRYQMGDLQDPELTELLVDEKSKNPHVNVPVQQPRQIHAFLLNVLNHSFSLPLLCFFAVGAMLFIYLLCGIVLPFSFAAPSLKTRQDDLSSFIAVEQPIALAGALANIGGLNSSWVEGASPGMVVASPSTVNPDYFYSWTRDSALTYAMLIGELILGNTSLRKTIEDYTTAQAILQTIANPSGSLWPSGDGLGEPKFYTNTTTFTGAWGRPQRDGPALRATAIMNLAPVLFNLNETDTFLEIYWPLILNDLNYVGQYWNQTGFDLWEEVQGSSFFTISVQHRALVQGALLAQQLNTTCAACDQAPQILCFLQNNFWNSASGFLTADINTDIDRSGVNADPILGSIHVFDANASCDAGSYQPCNSHMLATHKVVVDSFRNLNWPVNANASAGTAILIGRYPEDTYYDGGAWPLCTLALAEMLYDAVAQINRTGTLNVDSTNLGFFRDLSPDVTVGPYTSESMTAILSNVTTYADGFVSAVQAHLPTNGSISEQFDHNTGISTSASKLTWSFASFVTMARRRAGQIPPSWGASSQQGTTNLTAEQCQSSSYDGTGQYTPAVAAGAPCLSEVLFTVNATTVYGQEVYVVGNVTQLGGVLNNAASVVVHLSAANYTASRPEWFVDTMLPAGEVVAYEYALLSGGEWVFDQQVRTVAVSGCGSGGVVTTDDAVDFS</sequence>
<evidence type="ECO:0000256" key="11">
    <source>
        <dbReference type="PIRSR" id="PIRSR001031-2"/>
    </source>
</evidence>
<dbReference type="GO" id="GO:0000272">
    <property type="term" value="P:polysaccharide catabolic process"/>
    <property type="evidence" value="ECO:0007669"/>
    <property type="project" value="UniProtKB-KW"/>
</dbReference>
<protein>
    <recommendedName>
        <fullName evidence="9">Glucoamylase</fullName>
        <ecNumber evidence="9">3.2.1.3</ecNumber>
    </recommendedName>
    <alternativeName>
        <fullName evidence="9">1,4-alpha-D-glucan glucohydrolase</fullName>
    </alternativeName>
    <alternativeName>
        <fullName evidence="9">Glucan 1,4-alpha-glucosidase</fullName>
    </alternativeName>
</protein>
<dbReference type="Pfam" id="PF00686">
    <property type="entry name" value="CBM_20"/>
    <property type="match status" value="1"/>
</dbReference>
<dbReference type="PROSITE" id="PS51166">
    <property type="entry name" value="CBM20"/>
    <property type="match status" value="1"/>
</dbReference>
<organism evidence="14 15">
    <name type="scientific">Exophiala sideris</name>
    <dbReference type="NCBI Taxonomy" id="1016849"/>
    <lineage>
        <taxon>Eukaryota</taxon>
        <taxon>Fungi</taxon>
        <taxon>Dikarya</taxon>
        <taxon>Ascomycota</taxon>
        <taxon>Pezizomycotina</taxon>
        <taxon>Eurotiomycetes</taxon>
        <taxon>Chaetothyriomycetidae</taxon>
        <taxon>Chaetothyriales</taxon>
        <taxon>Herpotrichiellaceae</taxon>
        <taxon>Exophiala</taxon>
    </lineage>
</organism>
<feature type="domain" description="CBM20" evidence="13">
    <location>
        <begin position="565"/>
        <end position="675"/>
    </location>
</feature>
<dbReference type="FunFam" id="1.50.10.10:FF:000018">
    <property type="entry name" value="Glucoamylase"/>
    <property type="match status" value="1"/>
</dbReference>
<keyword evidence="6 9" id="KW-0119">Carbohydrate metabolism</keyword>
<evidence type="ECO:0000256" key="6">
    <source>
        <dbReference type="ARBA" id="ARBA00023277"/>
    </source>
</evidence>
<evidence type="ECO:0000313" key="15">
    <source>
        <dbReference type="Proteomes" id="UP000053599"/>
    </source>
</evidence>
<dbReference type="STRING" id="1016849.A0A0D1YVC1"/>
<evidence type="ECO:0000256" key="7">
    <source>
        <dbReference type="ARBA" id="ARBA00023295"/>
    </source>
</evidence>
<keyword evidence="8 9" id="KW-0624">Polysaccharide degradation</keyword>
<dbReference type="InterPro" id="IPR000165">
    <property type="entry name" value="Glucoamylase"/>
</dbReference>
<keyword evidence="5" id="KW-0325">Glycoprotein</keyword>
<proteinExistence type="inferred from homology"/>
<dbReference type="SMART" id="SM01065">
    <property type="entry name" value="CBM_2"/>
    <property type="match status" value="1"/>
</dbReference>
<dbReference type="Proteomes" id="UP000053599">
    <property type="component" value="Unassembled WGS sequence"/>
</dbReference>
<feature type="binding site" evidence="11">
    <location>
        <position position="212"/>
    </location>
    <ligand>
        <name>substrate</name>
    </ligand>
</feature>
<comment type="similarity">
    <text evidence="2 9">Belongs to the glycosyl hydrolase 15 family.</text>
</comment>
<keyword evidence="12" id="KW-1133">Transmembrane helix</keyword>
<keyword evidence="4 9" id="KW-0378">Hydrolase</keyword>
<dbReference type="InterPro" id="IPR002044">
    <property type="entry name" value="CBM20"/>
</dbReference>
<dbReference type="EC" id="3.2.1.3" evidence="9"/>
<dbReference type="PANTHER" id="PTHR31616">
    <property type="entry name" value="TREHALASE"/>
    <property type="match status" value="1"/>
</dbReference>
<dbReference type="PIRSF" id="PIRSF001031">
    <property type="entry name" value="Glu-a-glcsd_SBD"/>
    <property type="match status" value="1"/>
</dbReference>
<dbReference type="HOGENOM" id="CLU_012173_1_0_1"/>
<dbReference type="Gene3D" id="2.60.40.10">
    <property type="entry name" value="Immunoglobulins"/>
    <property type="match status" value="1"/>
</dbReference>
<keyword evidence="7 9" id="KW-0326">Glycosidase</keyword>
<evidence type="ECO:0000256" key="1">
    <source>
        <dbReference type="ARBA" id="ARBA00001863"/>
    </source>
</evidence>
<evidence type="ECO:0000313" key="14">
    <source>
        <dbReference type="EMBL" id="KIV78813.1"/>
    </source>
</evidence>
<dbReference type="InterPro" id="IPR011613">
    <property type="entry name" value="GH15-like"/>
</dbReference>